<organism evidence="2 3">
    <name type="scientific">Pseudozyma hubeiensis (strain SY62)</name>
    <name type="common">Yeast</name>
    <dbReference type="NCBI Taxonomy" id="1305764"/>
    <lineage>
        <taxon>Eukaryota</taxon>
        <taxon>Fungi</taxon>
        <taxon>Dikarya</taxon>
        <taxon>Basidiomycota</taxon>
        <taxon>Ustilaginomycotina</taxon>
        <taxon>Ustilaginomycetes</taxon>
        <taxon>Ustilaginales</taxon>
        <taxon>Ustilaginaceae</taxon>
        <taxon>Pseudozyma</taxon>
    </lineage>
</organism>
<evidence type="ECO:0000256" key="1">
    <source>
        <dbReference type="SAM" id="MobiDB-lite"/>
    </source>
</evidence>
<dbReference type="HOGENOM" id="CLU_1421985_0_0_1"/>
<sequence>MVVSLHVDRIRTVDEEERERSFKAACFCAFGKGSRVCVFRVHPKGEKNKSDSDSCNQRCRVETPQLAGLAWLPLCVVAFLRTIRHHTLTSPGAARRPLSSPRSTHRTPSPRRRYRPVLTPTGQPTCDSSERSPACISSPSYVIRNCCAHPPEQLKHRILLPNFLGRQAKTLPGALNDLDNTQSDSLRPASV</sequence>
<gene>
    <name evidence="2" type="ORF">PHSY_007443</name>
</gene>
<dbReference type="EMBL" id="DF238833">
    <property type="protein sequence ID" value="GAC99840.1"/>
    <property type="molecule type" value="Genomic_DNA"/>
</dbReference>
<dbReference type="RefSeq" id="XP_012193427.1">
    <property type="nucleotide sequence ID" value="XM_012338037.1"/>
</dbReference>
<evidence type="ECO:0000313" key="2">
    <source>
        <dbReference type="EMBL" id="GAC99840.1"/>
    </source>
</evidence>
<dbReference type="Proteomes" id="UP000014071">
    <property type="component" value="Unassembled WGS sequence"/>
</dbReference>
<proteinExistence type="predicted"/>
<name>R9PP28_PSEHS</name>
<protein>
    <submittedName>
        <fullName evidence="2">Tyrocidine synthetase 1</fullName>
    </submittedName>
</protein>
<feature type="compositionally biased region" description="Basic residues" evidence="1">
    <location>
        <begin position="103"/>
        <end position="115"/>
    </location>
</feature>
<keyword evidence="3" id="KW-1185">Reference proteome</keyword>
<dbReference type="GeneID" id="24112706"/>
<reference evidence="3" key="1">
    <citation type="journal article" date="2013" name="Genome Announc.">
        <title>Draft genome sequence of the basidiomycetous yeast-like fungus Pseudozyma hubeiensis SY62, which produces an abundant amount of the biosurfactant mannosylerythritol lipids.</title>
        <authorList>
            <person name="Konishi M."/>
            <person name="Hatada Y."/>
            <person name="Horiuchi J."/>
        </authorList>
    </citation>
    <scope>NUCLEOTIDE SEQUENCE [LARGE SCALE GENOMIC DNA]</scope>
    <source>
        <strain evidence="3">SY62</strain>
    </source>
</reference>
<evidence type="ECO:0000313" key="3">
    <source>
        <dbReference type="Proteomes" id="UP000014071"/>
    </source>
</evidence>
<accession>R9PP28</accession>
<dbReference type="AlphaFoldDB" id="R9PP28"/>
<feature type="region of interest" description="Disordered" evidence="1">
    <location>
        <begin position="90"/>
        <end position="133"/>
    </location>
</feature>